<dbReference type="EMBL" id="CP045482">
    <property type="protein sequence ID" value="QGR22731.1"/>
    <property type="molecule type" value="Genomic_DNA"/>
</dbReference>
<evidence type="ECO:0000313" key="4">
    <source>
        <dbReference type="Proteomes" id="UP000426328"/>
    </source>
</evidence>
<protein>
    <submittedName>
        <fullName evidence="3">DNA primase noncatalytic subunit PriX</fullName>
    </submittedName>
</protein>
<evidence type="ECO:0000313" key="2">
    <source>
        <dbReference type="EMBL" id="MQL54947.1"/>
    </source>
</evidence>
<reference evidence="3 4" key="2">
    <citation type="submission" date="2019-10" db="EMBL/GenBank/DDBJ databases">
        <title>Genome Sequences from Six Type Strain Members of the Archaeal Family Sulfolobaceae: Acidianus ambivalens, Acidianus infernus, Metallosphaera prunae, Stygiolobus azoricus, Sulfolobus metallicus, and Sulfurisphaera ohwakuensis.</title>
        <authorList>
            <person name="Counts J.A."/>
            <person name="Kelly R.M."/>
        </authorList>
    </citation>
    <scope>NUCLEOTIDE SEQUENCE [LARGE SCALE GENOMIC DNA]</scope>
    <source>
        <strain evidence="3 4">LEI 10</strain>
    </source>
</reference>
<feature type="domain" description="Primase X" evidence="1">
    <location>
        <begin position="50"/>
        <end position="144"/>
    </location>
</feature>
<dbReference type="InterPro" id="IPR040865">
    <property type="entry name" value="PriX"/>
</dbReference>
<evidence type="ECO:0000259" key="1">
    <source>
        <dbReference type="Pfam" id="PF18689"/>
    </source>
</evidence>
<reference evidence="2 5" key="1">
    <citation type="submission" date="2019-10" db="EMBL/GenBank/DDBJ databases">
        <title>Comparative genomics of sulfur disproportionating microorganisms.</title>
        <authorList>
            <person name="Ward L.M."/>
            <person name="Bertran E."/>
            <person name="Johnston D."/>
        </authorList>
    </citation>
    <scope>NUCLEOTIDE SEQUENCE [LARGE SCALE GENOMIC DNA]</scope>
    <source>
        <strain evidence="2 5">DSM 3772</strain>
    </source>
</reference>
<dbReference type="AlphaFoldDB" id="A0A650CXZ8"/>
<organism evidence="3 4">
    <name type="scientific">Acidianus ambivalens</name>
    <name type="common">Desulfurolobus ambivalens</name>
    <dbReference type="NCBI Taxonomy" id="2283"/>
    <lineage>
        <taxon>Archaea</taxon>
        <taxon>Thermoproteota</taxon>
        <taxon>Thermoprotei</taxon>
        <taxon>Sulfolobales</taxon>
        <taxon>Sulfolobaceae</taxon>
        <taxon>Acidianus</taxon>
    </lineage>
</organism>
<name>A0A650CXZ8_ACIAM</name>
<accession>A0A650CXZ8</accession>
<dbReference type="Proteomes" id="UP000426328">
    <property type="component" value="Chromosome"/>
</dbReference>
<evidence type="ECO:0000313" key="5">
    <source>
        <dbReference type="Proteomes" id="UP000474054"/>
    </source>
</evidence>
<evidence type="ECO:0000313" key="3">
    <source>
        <dbReference type="EMBL" id="QGR22731.1"/>
    </source>
</evidence>
<dbReference type="Proteomes" id="UP000474054">
    <property type="component" value="Unassembled WGS sequence"/>
</dbReference>
<proteinExistence type="predicted"/>
<sequence length="145" mass="16774">MVKIILHYPDDTPAGYVIYQNGMSKVYDENGNLLFEVEGVFPPIPSKVNYSWIDTILEKGLPDGRKRFILYVASRYLVNVKNLNEDEALEKLKEFYYKTGSGKIYDAWIRSVIKGVKTKGLRPPSLKKLQEKDPELYEEIRRVLG</sequence>
<dbReference type="KEGG" id="aamb:D1866_12650"/>
<dbReference type="NCBIfam" id="NF033412">
    <property type="entry name" value="primase_PriX"/>
    <property type="match status" value="1"/>
</dbReference>
<keyword evidence="4" id="KW-1185">Reference proteome</keyword>
<gene>
    <name evidence="3" type="primary">priX</name>
    <name evidence="3" type="ORF">D1866_12650</name>
    <name evidence="2" type="ORF">GFB69_04090</name>
</gene>
<dbReference type="Pfam" id="PF18689">
    <property type="entry name" value="PriX"/>
    <property type="match status" value="1"/>
</dbReference>
<dbReference type="EMBL" id="WHYS01000001">
    <property type="protein sequence ID" value="MQL54947.1"/>
    <property type="molecule type" value="Genomic_DNA"/>
</dbReference>